<proteinExistence type="predicted"/>
<dbReference type="AlphaFoldDB" id="A0A3B0XSP2"/>
<evidence type="ECO:0000313" key="1">
    <source>
        <dbReference type="EMBL" id="VAW71435.1"/>
    </source>
</evidence>
<name>A0A3B0XSP2_9ZZZZ</name>
<gene>
    <name evidence="1" type="ORF">MNBD_GAMMA12-3979</name>
</gene>
<accession>A0A3B0XSP2</accession>
<reference evidence="1" key="1">
    <citation type="submission" date="2018-06" db="EMBL/GenBank/DDBJ databases">
        <authorList>
            <person name="Zhirakovskaya E."/>
        </authorList>
    </citation>
    <scope>NUCLEOTIDE SEQUENCE</scope>
</reference>
<protein>
    <submittedName>
        <fullName evidence="1">Uncharacterized protein</fullName>
    </submittedName>
</protein>
<organism evidence="1">
    <name type="scientific">hydrothermal vent metagenome</name>
    <dbReference type="NCBI Taxonomy" id="652676"/>
    <lineage>
        <taxon>unclassified sequences</taxon>
        <taxon>metagenomes</taxon>
        <taxon>ecological metagenomes</taxon>
    </lineage>
</organism>
<sequence>MIKSTKAAILTSVLVSALSFGFISSATAGPSLQILHGSYNTHGNSHGYGYGYGHGYSHNNGHNGHFSYGSHGYNNHGYNTHGNYNSHYNLHL</sequence>
<dbReference type="EMBL" id="UOFL01000021">
    <property type="protein sequence ID" value="VAW71435.1"/>
    <property type="molecule type" value="Genomic_DNA"/>
</dbReference>